<dbReference type="EMBL" id="JEOB01000002">
    <property type="protein sequence ID" value="EXM39829.1"/>
    <property type="molecule type" value="Genomic_DNA"/>
</dbReference>
<dbReference type="PATRIC" id="fig|1341156.4.peg.1040"/>
<reference evidence="3 4" key="1">
    <citation type="submission" date="2013-06" db="EMBL/GenBank/DDBJ databases">
        <title>Rumen cellulosomics: divergent fiber-degrading strategies revealed by comparative genome-wide analysis of six Ruminococcal strains.</title>
        <authorList>
            <person name="Dassa B."/>
            <person name="Borovok I."/>
            <person name="Lamed R."/>
            <person name="Flint H."/>
            <person name="Yeoman C.J."/>
            <person name="White B."/>
            <person name="Bayer E.A."/>
        </authorList>
    </citation>
    <scope>NUCLEOTIDE SEQUENCE [LARGE SCALE GENOMIC DNA]</scope>
    <source>
        <strain evidence="3 4">SY3</strain>
    </source>
</reference>
<dbReference type="Proteomes" id="UP000021369">
    <property type="component" value="Unassembled WGS sequence"/>
</dbReference>
<dbReference type="AlphaFoldDB" id="A0A011UGM5"/>
<evidence type="ECO:0000259" key="1">
    <source>
        <dbReference type="Pfam" id="PF08241"/>
    </source>
</evidence>
<comment type="caution">
    <text evidence="3">The sequence shown here is derived from an EMBL/GenBank/DDBJ whole genome shotgun (WGS) entry which is preliminary data.</text>
</comment>
<dbReference type="EMBL" id="JEOB01000004">
    <property type="protein sequence ID" value="EXM38295.1"/>
    <property type="molecule type" value="Genomic_DNA"/>
</dbReference>
<dbReference type="SUPFAM" id="SSF53335">
    <property type="entry name" value="S-adenosyl-L-methionine-dependent methyltransferases"/>
    <property type="match status" value="1"/>
</dbReference>
<dbReference type="GO" id="GO:0032259">
    <property type="term" value="P:methylation"/>
    <property type="evidence" value="ECO:0007669"/>
    <property type="project" value="UniProtKB-KW"/>
</dbReference>
<dbReference type="CDD" id="cd02440">
    <property type="entry name" value="AdoMet_MTases"/>
    <property type="match status" value="1"/>
</dbReference>
<feature type="domain" description="Methyltransferase type 11" evidence="1">
    <location>
        <begin position="43"/>
        <end position="137"/>
    </location>
</feature>
<proteinExistence type="predicted"/>
<keyword evidence="3" id="KW-0808">Transferase</keyword>
<evidence type="ECO:0000313" key="2">
    <source>
        <dbReference type="EMBL" id="EXM38295.1"/>
    </source>
</evidence>
<evidence type="ECO:0000313" key="3">
    <source>
        <dbReference type="EMBL" id="EXM39829.1"/>
    </source>
</evidence>
<sequence length="202" mass="22862">MKKSFWDCIAGVYDLFERLYNKRCYDGTGAKVASYIKEGSRVLECACGTGSISRFLAQKAGRLTAADLSDGMLRQAAKNLRWFDNVRLCKCNIMALRCRDNYFDAVVAGNVIHLLDEPYKAVDELMRVCKKGGKVIIPTYINMGKSDSELLIKLFSFCGAHFTKQFNEESYKQFFIDGGYRNVEFDMVEGRMPCAVAIITKE</sequence>
<dbReference type="Pfam" id="PF08241">
    <property type="entry name" value="Methyltransf_11"/>
    <property type="match status" value="1"/>
</dbReference>
<evidence type="ECO:0000313" key="4">
    <source>
        <dbReference type="Proteomes" id="UP000021369"/>
    </source>
</evidence>
<gene>
    <name evidence="3" type="ORF">RASY3_08680</name>
    <name evidence="2" type="ORF">RASY3_19065</name>
</gene>
<dbReference type="InterPro" id="IPR013216">
    <property type="entry name" value="Methyltransf_11"/>
</dbReference>
<dbReference type="RefSeq" id="WP_037286974.1">
    <property type="nucleotide sequence ID" value="NZ_JEOB01000002.1"/>
</dbReference>
<name>A0A011UGM5_RUMAL</name>
<organism evidence="3 4">
    <name type="scientific">Ruminococcus albus SY3</name>
    <dbReference type="NCBI Taxonomy" id="1341156"/>
    <lineage>
        <taxon>Bacteria</taxon>
        <taxon>Bacillati</taxon>
        <taxon>Bacillota</taxon>
        <taxon>Clostridia</taxon>
        <taxon>Eubacteriales</taxon>
        <taxon>Oscillospiraceae</taxon>
        <taxon>Ruminococcus</taxon>
    </lineage>
</organism>
<dbReference type="OrthoDB" id="9808140at2"/>
<keyword evidence="3" id="KW-0489">Methyltransferase</keyword>
<keyword evidence="4" id="KW-1185">Reference proteome</keyword>
<accession>A0A011UGM5</accession>
<dbReference type="GO" id="GO:0008757">
    <property type="term" value="F:S-adenosylmethionine-dependent methyltransferase activity"/>
    <property type="evidence" value="ECO:0007669"/>
    <property type="project" value="InterPro"/>
</dbReference>
<dbReference type="Gene3D" id="3.40.50.150">
    <property type="entry name" value="Vaccinia Virus protein VP39"/>
    <property type="match status" value="1"/>
</dbReference>
<protein>
    <submittedName>
        <fullName evidence="3">SAM-dependent methyltransferase</fullName>
    </submittedName>
</protein>
<dbReference type="InterPro" id="IPR029063">
    <property type="entry name" value="SAM-dependent_MTases_sf"/>
</dbReference>
<dbReference type="PANTHER" id="PTHR43591">
    <property type="entry name" value="METHYLTRANSFERASE"/>
    <property type="match status" value="1"/>
</dbReference>
<dbReference type="PANTHER" id="PTHR43591:SF110">
    <property type="entry name" value="RHODANESE DOMAIN-CONTAINING PROTEIN"/>
    <property type="match status" value="1"/>
</dbReference>